<accession>I3SE69</accession>
<name>I3SE69_LOTJA</name>
<protein>
    <submittedName>
        <fullName evidence="1">Uncharacterized protein</fullName>
    </submittedName>
</protein>
<reference evidence="1" key="1">
    <citation type="submission" date="2012-05" db="EMBL/GenBank/DDBJ databases">
        <authorList>
            <person name="Krishnakumar V."/>
            <person name="Cheung F."/>
            <person name="Xiao Y."/>
            <person name="Chan A."/>
            <person name="Moskal W.A."/>
            <person name="Town C.D."/>
        </authorList>
    </citation>
    <scope>NUCLEOTIDE SEQUENCE</scope>
</reference>
<organism evidence="1">
    <name type="scientific">Lotus japonicus</name>
    <name type="common">Lotus corniculatus var. japonicus</name>
    <dbReference type="NCBI Taxonomy" id="34305"/>
    <lineage>
        <taxon>Eukaryota</taxon>
        <taxon>Viridiplantae</taxon>
        <taxon>Streptophyta</taxon>
        <taxon>Embryophyta</taxon>
        <taxon>Tracheophyta</taxon>
        <taxon>Spermatophyta</taxon>
        <taxon>Magnoliopsida</taxon>
        <taxon>eudicotyledons</taxon>
        <taxon>Gunneridae</taxon>
        <taxon>Pentapetalae</taxon>
        <taxon>rosids</taxon>
        <taxon>fabids</taxon>
        <taxon>Fabales</taxon>
        <taxon>Fabaceae</taxon>
        <taxon>Papilionoideae</taxon>
        <taxon>50 kb inversion clade</taxon>
        <taxon>NPAAA clade</taxon>
        <taxon>Hologalegina</taxon>
        <taxon>robinioid clade</taxon>
        <taxon>Loteae</taxon>
        <taxon>Lotus</taxon>
    </lineage>
</organism>
<dbReference type="EMBL" id="BT138766">
    <property type="protein sequence ID" value="AFK38561.1"/>
    <property type="molecule type" value="mRNA"/>
</dbReference>
<dbReference type="AlphaFoldDB" id="I3SE69"/>
<sequence length="55" mass="6525">MQIFSFTSNDLDCENKKSRKRRSAFRLYFFPCVSSIVLKPYHNIEYNSLAGLKFL</sequence>
<proteinExistence type="evidence at transcript level"/>
<evidence type="ECO:0000313" key="1">
    <source>
        <dbReference type="EMBL" id="AFK38561.1"/>
    </source>
</evidence>